<protein>
    <recommendedName>
        <fullName evidence="6">JAB domain-containing protein</fullName>
    </recommendedName>
</protein>
<dbReference type="EMBL" id="CAJA01000468">
    <property type="protein sequence ID" value="CCH75151.1"/>
    <property type="molecule type" value="Genomic_DNA"/>
</dbReference>
<dbReference type="Proteomes" id="UP000035763">
    <property type="component" value="Unassembled WGS sequence"/>
</dbReference>
<evidence type="ECO:0000313" key="7">
    <source>
        <dbReference type="EMBL" id="CCH75151.1"/>
    </source>
</evidence>
<dbReference type="OrthoDB" id="9804316at2"/>
<dbReference type="Gene3D" id="3.40.140.10">
    <property type="entry name" value="Cytidine Deaminase, domain 2"/>
    <property type="match status" value="1"/>
</dbReference>
<name>W6K227_9MICO</name>
<proteinExistence type="predicted"/>
<keyword evidence="4" id="KW-0862">Zinc</keyword>
<dbReference type="GO" id="GO:0008237">
    <property type="term" value="F:metallopeptidase activity"/>
    <property type="evidence" value="ECO:0007669"/>
    <property type="project" value="UniProtKB-KW"/>
</dbReference>
<keyword evidence="1" id="KW-0645">Protease</keyword>
<accession>W6K227</accession>
<dbReference type="GO" id="GO:0046872">
    <property type="term" value="F:metal ion binding"/>
    <property type="evidence" value="ECO:0007669"/>
    <property type="project" value="UniProtKB-KW"/>
</dbReference>
<evidence type="ECO:0000259" key="6">
    <source>
        <dbReference type="Pfam" id="PF14464"/>
    </source>
</evidence>
<comment type="caution">
    <text evidence="7">The sequence shown here is derived from an EMBL/GenBank/DDBJ whole genome shotgun (WGS) entry which is preliminary data.</text>
</comment>
<evidence type="ECO:0000256" key="1">
    <source>
        <dbReference type="ARBA" id="ARBA00022670"/>
    </source>
</evidence>
<dbReference type="STRING" id="1193182.BN11_520026"/>
<dbReference type="InterPro" id="IPR028090">
    <property type="entry name" value="JAB_dom_prok"/>
</dbReference>
<evidence type="ECO:0000256" key="3">
    <source>
        <dbReference type="ARBA" id="ARBA00022801"/>
    </source>
</evidence>
<dbReference type="RefSeq" id="WP_048695376.1">
    <property type="nucleotide sequence ID" value="NZ_HG764815.1"/>
</dbReference>
<gene>
    <name evidence="7" type="ORF">BN11_520026</name>
</gene>
<keyword evidence="2" id="KW-0479">Metal-binding</keyword>
<evidence type="ECO:0000256" key="5">
    <source>
        <dbReference type="ARBA" id="ARBA00023049"/>
    </source>
</evidence>
<feature type="domain" description="JAB" evidence="6">
    <location>
        <begin position="29"/>
        <end position="120"/>
    </location>
</feature>
<reference evidence="7 8" key="1">
    <citation type="journal article" date="2013" name="ISME J.">
        <title>A metabolic model for members of the genus Tetrasphaera involved in enhanced biological phosphorus removal.</title>
        <authorList>
            <person name="Kristiansen R."/>
            <person name="Nguyen H.T.T."/>
            <person name="Saunders A.M."/>
            <person name="Nielsen J.L."/>
            <person name="Wimmer R."/>
            <person name="Le V.Q."/>
            <person name="McIlroy S.J."/>
            <person name="Petrovski S."/>
            <person name="Seviour R.J."/>
            <person name="Calteau A."/>
            <person name="Nielsen K.L."/>
            <person name="Nielsen P.H."/>
        </authorList>
    </citation>
    <scope>NUCLEOTIDE SEQUENCE [LARGE SCALE GENOMIC DNA]</scope>
    <source>
        <strain evidence="7 8">Ben110</strain>
    </source>
</reference>
<sequence length="173" mass="18360">MSVHRLTELPELPARGRLIVSEGVLPPTRAAIQASSTNSRPDEGLVLWLGRNIENTSLVLACAIPRTTHDWGRVHVDEAAVGTAASAARAHGLGVIAQVHSHPGKDTRHSDGDDELVLLPYESMFSLVIADYGLGSVHPAGGAGLHQFQDGRWIKVANHDAFIVVPHLLGGGL</sequence>
<keyword evidence="3" id="KW-0378">Hydrolase</keyword>
<dbReference type="Pfam" id="PF14464">
    <property type="entry name" value="Prok-JAB"/>
    <property type="match status" value="1"/>
</dbReference>
<dbReference type="GO" id="GO:0006508">
    <property type="term" value="P:proteolysis"/>
    <property type="evidence" value="ECO:0007669"/>
    <property type="project" value="UniProtKB-KW"/>
</dbReference>
<dbReference type="AlphaFoldDB" id="W6K227"/>
<keyword evidence="8" id="KW-1185">Reference proteome</keyword>
<evidence type="ECO:0000256" key="4">
    <source>
        <dbReference type="ARBA" id="ARBA00022833"/>
    </source>
</evidence>
<keyword evidence="5" id="KW-0482">Metalloprotease</keyword>
<dbReference type="SUPFAM" id="SSF102712">
    <property type="entry name" value="JAB1/MPN domain"/>
    <property type="match status" value="1"/>
</dbReference>
<evidence type="ECO:0000256" key="2">
    <source>
        <dbReference type="ARBA" id="ARBA00022723"/>
    </source>
</evidence>
<organism evidence="7 8">
    <name type="scientific">Nostocoides australiense Ben110</name>
    <dbReference type="NCBI Taxonomy" id="1193182"/>
    <lineage>
        <taxon>Bacteria</taxon>
        <taxon>Bacillati</taxon>
        <taxon>Actinomycetota</taxon>
        <taxon>Actinomycetes</taxon>
        <taxon>Micrococcales</taxon>
        <taxon>Intrasporangiaceae</taxon>
        <taxon>Nostocoides</taxon>
    </lineage>
</organism>
<evidence type="ECO:0000313" key="8">
    <source>
        <dbReference type="Proteomes" id="UP000035763"/>
    </source>
</evidence>